<name>A0A0E9VGJ1_ANGAN</name>
<dbReference type="EMBL" id="GBXM01032279">
    <property type="protein sequence ID" value="JAH76298.1"/>
    <property type="molecule type" value="Transcribed_RNA"/>
</dbReference>
<accession>A0A0E9VGJ1</accession>
<reference evidence="1" key="2">
    <citation type="journal article" date="2015" name="Fish Shellfish Immunol.">
        <title>Early steps in the European eel (Anguilla anguilla)-Vibrio vulnificus interaction in the gills: Role of the RtxA13 toxin.</title>
        <authorList>
            <person name="Callol A."/>
            <person name="Pajuelo D."/>
            <person name="Ebbesson L."/>
            <person name="Teles M."/>
            <person name="MacKenzie S."/>
            <person name="Amaro C."/>
        </authorList>
    </citation>
    <scope>NUCLEOTIDE SEQUENCE</scope>
</reference>
<proteinExistence type="predicted"/>
<protein>
    <submittedName>
        <fullName evidence="1">Uncharacterized protein</fullName>
    </submittedName>
</protein>
<dbReference type="AlphaFoldDB" id="A0A0E9VGJ1"/>
<evidence type="ECO:0000313" key="1">
    <source>
        <dbReference type="EMBL" id="JAH76298.1"/>
    </source>
</evidence>
<organism evidence="1">
    <name type="scientific">Anguilla anguilla</name>
    <name type="common">European freshwater eel</name>
    <name type="synonym">Muraena anguilla</name>
    <dbReference type="NCBI Taxonomy" id="7936"/>
    <lineage>
        <taxon>Eukaryota</taxon>
        <taxon>Metazoa</taxon>
        <taxon>Chordata</taxon>
        <taxon>Craniata</taxon>
        <taxon>Vertebrata</taxon>
        <taxon>Euteleostomi</taxon>
        <taxon>Actinopterygii</taxon>
        <taxon>Neopterygii</taxon>
        <taxon>Teleostei</taxon>
        <taxon>Anguilliformes</taxon>
        <taxon>Anguillidae</taxon>
        <taxon>Anguilla</taxon>
    </lineage>
</organism>
<reference evidence="1" key="1">
    <citation type="submission" date="2014-11" db="EMBL/GenBank/DDBJ databases">
        <authorList>
            <person name="Amaro Gonzalez C."/>
        </authorList>
    </citation>
    <scope>NUCLEOTIDE SEQUENCE</scope>
</reference>
<sequence length="43" mass="4798">MTGHHPAALLPTVTGGDEKHYLLISDLKELVLSREAIFIHLIF</sequence>